<gene>
    <name evidence="1" type="ORF">OCBIM_22026119mg</name>
</gene>
<organism evidence="1">
    <name type="scientific">Octopus bimaculoides</name>
    <name type="common">California two-spotted octopus</name>
    <dbReference type="NCBI Taxonomy" id="37653"/>
    <lineage>
        <taxon>Eukaryota</taxon>
        <taxon>Metazoa</taxon>
        <taxon>Spiralia</taxon>
        <taxon>Lophotrochozoa</taxon>
        <taxon>Mollusca</taxon>
        <taxon>Cephalopoda</taxon>
        <taxon>Coleoidea</taxon>
        <taxon>Octopodiformes</taxon>
        <taxon>Octopoda</taxon>
        <taxon>Incirrata</taxon>
        <taxon>Octopodidae</taxon>
        <taxon>Octopus</taxon>
    </lineage>
</organism>
<sequence>MPYCSILQEQPLTPTPSSVLNALNREKVINEANNTNTNNNNNNNNNIDNPFFIHLLDYNNDDGDDENDDDVLMEVFCLWKHNPCK</sequence>
<dbReference type="AlphaFoldDB" id="A0A0L8GYW8"/>
<proteinExistence type="predicted"/>
<reference evidence="1" key="1">
    <citation type="submission" date="2015-07" db="EMBL/GenBank/DDBJ databases">
        <title>MeaNS - Measles Nucleotide Surveillance Program.</title>
        <authorList>
            <person name="Tran T."/>
            <person name="Druce J."/>
        </authorList>
    </citation>
    <scope>NUCLEOTIDE SEQUENCE</scope>
    <source>
        <strain evidence="1">UCB-OBI-ISO-001</strain>
        <tissue evidence="1">Gonad</tissue>
    </source>
</reference>
<protein>
    <submittedName>
        <fullName evidence="1">Uncharacterized protein</fullName>
    </submittedName>
</protein>
<evidence type="ECO:0000313" key="1">
    <source>
        <dbReference type="EMBL" id="KOF81770.1"/>
    </source>
</evidence>
<accession>A0A0L8GYW8</accession>
<name>A0A0L8GYW8_OCTBM</name>
<dbReference type="EMBL" id="KQ419991">
    <property type="protein sequence ID" value="KOF81770.1"/>
    <property type="molecule type" value="Genomic_DNA"/>
</dbReference>